<dbReference type="STRING" id="1354337.M983_0118"/>
<feature type="domain" description="L-tyrosine decarboxylase C-terminal" evidence="4">
    <location>
        <begin position="446"/>
        <end position="545"/>
    </location>
</feature>
<organism evidence="5 6">
    <name type="scientific">Proteus myxofaciens ATCC 19692</name>
    <dbReference type="NCBI Taxonomy" id="1354337"/>
    <lineage>
        <taxon>Bacteria</taxon>
        <taxon>Pseudomonadati</taxon>
        <taxon>Pseudomonadota</taxon>
        <taxon>Gammaproteobacteria</taxon>
        <taxon>Enterobacterales</taxon>
        <taxon>Morganellaceae</taxon>
        <taxon>Proteus</taxon>
    </lineage>
</organism>
<accession>A0A198GQ04</accession>
<name>A0A198GQ04_9GAMM</name>
<evidence type="ECO:0000259" key="4">
    <source>
        <dbReference type="Pfam" id="PF21391"/>
    </source>
</evidence>
<comment type="cofactor">
    <cofactor evidence="1">
        <name>pyridoxal 5'-phosphate</name>
        <dbReference type="ChEBI" id="CHEBI:597326"/>
    </cofactor>
</comment>
<dbReference type="Proteomes" id="UP000094023">
    <property type="component" value="Unassembled WGS sequence"/>
</dbReference>
<dbReference type="Gene3D" id="3.40.640.10">
    <property type="entry name" value="Type I PLP-dependent aspartate aminotransferase-like (Major domain)"/>
    <property type="match status" value="1"/>
</dbReference>
<sequence>MNSEHFFSKEKNQIESKDNIEVKLTNKPTDKQSIDDVYETILNSLKQQSCYHQSEIEPFFNHYNSHVMKLAKLGYLSALAYSSDNVFDNQSPLQKQQEEQIISDLCQLIGFTSKDAFGHITTSHIFACYEILWALRNLKTLPMAVARHPKSRDLIADKKAYELFNMPVATLLDISEQLHKRDIFDDVSYLTCRGTGMTRTMHLGKLLVPISRFEFWKKAMDIVGLGYDNLIALPIDKTFKTDITKTREIILRLIDQGEPILGVIGLLGSPIYGTIDKLKPLFELRKECEENYNYSFYIHIDASQLGYMKSLFLDDNYQIIPYKELNEKLKKEAPLLELQPDVYDSFVHLAHADSVSFEPFQAGFSPYPTGVLCIKDTRISYFLQNPPQICPEDRDAMQKIDGIQSAPAVASMWSVHQLYPFNFSGYGKLAQSQWETRVKLANLFEQSAPFEKNGIYYRIQVLPASDFNKLNFAVVIEGNHSLKIQNNLNQEIYENLVIKSYHKQDLNILTLCVRNCENVPVQFCRSCELAENEWKIVKHLSILQLTLKDAEKYDIDKIEAGYQYIKTVVLSALDNR</sequence>
<evidence type="ECO:0000256" key="3">
    <source>
        <dbReference type="ARBA" id="ARBA00023239"/>
    </source>
</evidence>
<comment type="caution">
    <text evidence="5">The sequence shown here is derived from an EMBL/GenBank/DDBJ whole genome shotgun (WGS) entry which is preliminary data.</text>
</comment>
<dbReference type="AlphaFoldDB" id="A0A198GQ04"/>
<dbReference type="Pfam" id="PF21391">
    <property type="entry name" value="tyr_de_CO2_C"/>
    <property type="match status" value="1"/>
</dbReference>
<evidence type="ECO:0000313" key="6">
    <source>
        <dbReference type="Proteomes" id="UP000094023"/>
    </source>
</evidence>
<dbReference type="EC" id="4.1.1.-" evidence="5"/>
<dbReference type="InterPro" id="IPR050477">
    <property type="entry name" value="GrpII_AminoAcid_Decarb"/>
</dbReference>
<keyword evidence="3 5" id="KW-0456">Lyase</keyword>
<dbReference type="EMBL" id="LXEN01000005">
    <property type="protein sequence ID" value="OAT39168.1"/>
    <property type="molecule type" value="Genomic_DNA"/>
</dbReference>
<protein>
    <submittedName>
        <fullName evidence="5">Tyrosine decarboxylase</fullName>
        <ecNumber evidence="5">4.1.1.-</ecNumber>
    </submittedName>
</protein>
<dbReference type="PANTHER" id="PTHR42735:SF4">
    <property type="entry name" value="PYRIDOXAL PHOSPHATE-DEPENDENT DECARBOXYLASE FAMILY PROTEIN"/>
    <property type="match status" value="1"/>
</dbReference>
<reference evidence="5 6" key="1">
    <citation type="submission" date="2016-04" db="EMBL/GenBank/DDBJ databases">
        <title>ATOL: Assembling a taxonomically balanced genome-scale reconstruction of the evolutionary history of the Enterobacteriaceae.</title>
        <authorList>
            <person name="Plunkett G.III."/>
            <person name="Neeno-Eckwall E.C."/>
            <person name="Glasner J.D."/>
            <person name="Perna N.T."/>
        </authorList>
    </citation>
    <scope>NUCLEOTIDE SEQUENCE [LARGE SCALE GENOMIC DNA]</scope>
    <source>
        <strain evidence="5 6">ATCC 19692</strain>
    </source>
</reference>
<evidence type="ECO:0000256" key="1">
    <source>
        <dbReference type="ARBA" id="ARBA00001933"/>
    </source>
</evidence>
<gene>
    <name evidence="5" type="ORF">M983_0118</name>
</gene>
<dbReference type="InterPro" id="IPR015424">
    <property type="entry name" value="PyrdxlP-dep_Trfase"/>
</dbReference>
<proteinExistence type="predicted"/>
<dbReference type="PANTHER" id="PTHR42735">
    <property type="match status" value="1"/>
</dbReference>
<dbReference type="GO" id="GO:0016829">
    <property type="term" value="F:lyase activity"/>
    <property type="evidence" value="ECO:0007669"/>
    <property type="project" value="UniProtKB-KW"/>
</dbReference>
<dbReference type="InterPro" id="IPR015421">
    <property type="entry name" value="PyrdxlP-dep_Trfase_major"/>
</dbReference>
<keyword evidence="6" id="KW-1185">Reference proteome</keyword>
<evidence type="ECO:0000313" key="5">
    <source>
        <dbReference type="EMBL" id="OAT39168.1"/>
    </source>
</evidence>
<evidence type="ECO:0000256" key="2">
    <source>
        <dbReference type="ARBA" id="ARBA00022898"/>
    </source>
</evidence>
<keyword evidence="2" id="KW-0663">Pyridoxal phosphate</keyword>
<dbReference type="PATRIC" id="fig|1354337.4.peg.122"/>
<dbReference type="SUPFAM" id="SSF53383">
    <property type="entry name" value="PLP-dependent transferases"/>
    <property type="match status" value="1"/>
</dbReference>
<dbReference type="InterPro" id="IPR049373">
    <property type="entry name" value="TyrDC_C"/>
</dbReference>